<dbReference type="RefSeq" id="WP_344194124.1">
    <property type="nucleotide sequence ID" value="NZ_BAAAND010000007.1"/>
</dbReference>
<dbReference type="EMBL" id="BAAAND010000007">
    <property type="protein sequence ID" value="GAA1592050.1"/>
    <property type="molecule type" value="Genomic_DNA"/>
</dbReference>
<name>A0ABN2E051_9ACTN</name>
<keyword evidence="5" id="KW-1185">Reference proteome</keyword>
<accession>A0ABN2E051</accession>
<reference evidence="4 5" key="1">
    <citation type="journal article" date="2019" name="Int. J. Syst. Evol. Microbiol.">
        <title>The Global Catalogue of Microorganisms (GCM) 10K type strain sequencing project: providing services to taxonomists for standard genome sequencing and annotation.</title>
        <authorList>
            <consortium name="The Broad Institute Genomics Platform"/>
            <consortium name="The Broad Institute Genome Sequencing Center for Infectious Disease"/>
            <person name="Wu L."/>
            <person name="Ma J."/>
        </authorList>
    </citation>
    <scope>NUCLEOTIDE SEQUENCE [LARGE SCALE GENOMIC DNA]</scope>
    <source>
        <strain evidence="4 5">JCM 14304</strain>
    </source>
</reference>
<feature type="compositionally biased region" description="Basic and acidic residues" evidence="1">
    <location>
        <begin position="172"/>
        <end position="185"/>
    </location>
</feature>
<evidence type="ECO:0000313" key="5">
    <source>
        <dbReference type="Proteomes" id="UP001500190"/>
    </source>
</evidence>
<keyword evidence="2" id="KW-0472">Membrane</keyword>
<evidence type="ECO:0000256" key="3">
    <source>
        <dbReference type="SAM" id="SignalP"/>
    </source>
</evidence>
<feature type="chain" id="PRO_5047278055" description="TPM domain-containing protein" evidence="3">
    <location>
        <begin position="25"/>
        <end position="413"/>
    </location>
</feature>
<comment type="caution">
    <text evidence="4">The sequence shown here is derived from an EMBL/GenBank/DDBJ whole genome shotgun (WGS) entry which is preliminary data.</text>
</comment>
<evidence type="ECO:0000313" key="4">
    <source>
        <dbReference type="EMBL" id="GAA1592050.1"/>
    </source>
</evidence>
<evidence type="ECO:0008006" key="6">
    <source>
        <dbReference type="Google" id="ProtNLM"/>
    </source>
</evidence>
<keyword evidence="2" id="KW-1133">Transmembrane helix</keyword>
<proteinExistence type="predicted"/>
<feature type="region of interest" description="Disordered" evidence="1">
    <location>
        <begin position="165"/>
        <end position="190"/>
    </location>
</feature>
<dbReference type="Proteomes" id="UP001500190">
    <property type="component" value="Unassembled WGS sequence"/>
</dbReference>
<evidence type="ECO:0000256" key="2">
    <source>
        <dbReference type="SAM" id="Phobius"/>
    </source>
</evidence>
<gene>
    <name evidence="4" type="ORF">GCM10009742_43550</name>
</gene>
<keyword evidence="3" id="KW-0732">Signal</keyword>
<feature type="transmembrane region" description="Helical" evidence="2">
    <location>
        <begin position="193"/>
        <end position="212"/>
    </location>
</feature>
<protein>
    <recommendedName>
        <fullName evidence="6">TPM domain-containing protein</fullName>
    </recommendedName>
</protein>
<keyword evidence="2" id="KW-0812">Transmembrane</keyword>
<feature type="signal peptide" evidence="3">
    <location>
        <begin position="1"/>
        <end position="24"/>
    </location>
</feature>
<organism evidence="4 5">
    <name type="scientific">Kribbella karoonensis</name>
    <dbReference type="NCBI Taxonomy" id="324851"/>
    <lineage>
        <taxon>Bacteria</taxon>
        <taxon>Bacillati</taxon>
        <taxon>Actinomycetota</taxon>
        <taxon>Actinomycetes</taxon>
        <taxon>Propionibacteriales</taxon>
        <taxon>Kribbellaceae</taxon>
        <taxon>Kribbella</taxon>
    </lineage>
</organism>
<sequence>MKARILLACLVAALTTMVAAPAQAAPAGTPAERAHEIATALLKDSLYIDPAYKTALPANLRADVKKKASALGYPTYTIILPLTPSDEFEGKEENVLTLVMDALRKPGLYVVVDGGSRFPWYETKDLPQVSDEKLNASRQRALDDTGYDAGPTEVVARMYELLAQPGIPKTSQRPDRGTPTHREDSGSGGHGTVITLGIVGGLLILVALGLVIGRMRGSGSAPGRQKTFRIPPHVAATVAAERRRKLTRDTTAELTTLGSQLAALPTTEGAGLVHQQAALDDHAAASKILDATSPDLVDLVGAMVLLDKGRREYDAAVATAAGRRAADVPELCAFNPLHGRSTGRPTKVESNGTTLTLPLCNECRQALRRGSAPASLPGKDGPYWYEDSLWARTFFGTTGDDLASAVSRGELHR</sequence>
<evidence type="ECO:0000256" key="1">
    <source>
        <dbReference type="SAM" id="MobiDB-lite"/>
    </source>
</evidence>